<evidence type="ECO:0000313" key="2">
    <source>
        <dbReference type="Proteomes" id="UP000827986"/>
    </source>
</evidence>
<protein>
    <submittedName>
        <fullName evidence="1">Uncharacterized protein</fullName>
    </submittedName>
</protein>
<evidence type="ECO:0000313" key="1">
    <source>
        <dbReference type="EMBL" id="KAH1176579.1"/>
    </source>
</evidence>
<dbReference type="Proteomes" id="UP000827986">
    <property type="component" value="Unassembled WGS sequence"/>
</dbReference>
<organism evidence="1 2">
    <name type="scientific">Mauremys mutica</name>
    <name type="common">yellowpond turtle</name>
    <dbReference type="NCBI Taxonomy" id="74926"/>
    <lineage>
        <taxon>Eukaryota</taxon>
        <taxon>Metazoa</taxon>
        <taxon>Chordata</taxon>
        <taxon>Craniata</taxon>
        <taxon>Vertebrata</taxon>
        <taxon>Euteleostomi</taxon>
        <taxon>Archelosauria</taxon>
        <taxon>Testudinata</taxon>
        <taxon>Testudines</taxon>
        <taxon>Cryptodira</taxon>
        <taxon>Durocryptodira</taxon>
        <taxon>Testudinoidea</taxon>
        <taxon>Geoemydidae</taxon>
        <taxon>Geoemydinae</taxon>
        <taxon>Mauremys</taxon>
    </lineage>
</organism>
<keyword evidence="2" id="KW-1185">Reference proteome</keyword>
<accession>A0A9D4B0R5</accession>
<dbReference type="EMBL" id="JAHDVG010000475">
    <property type="protein sequence ID" value="KAH1176579.1"/>
    <property type="molecule type" value="Genomic_DNA"/>
</dbReference>
<dbReference type="AlphaFoldDB" id="A0A9D4B0R5"/>
<comment type="caution">
    <text evidence="1">The sequence shown here is derived from an EMBL/GenBank/DDBJ whole genome shotgun (WGS) entry which is preliminary data.</text>
</comment>
<sequence length="153" mass="17023">MTLSSHLSIAKTYICPSNKMFLRDSNGYLESGSYYNHLKSHCWVTSITVHQPMAAAHLETEGTVDTLLLFGGKLRIIYNANKASHLIQKSSPFHSALESAASAKYGEERWELVRGIVVAPKPRRGVMHTIDNKISTEQSHWISMETGPKLGPI</sequence>
<proteinExistence type="predicted"/>
<reference evidence="1" key="1">
    <citation type="submission" date="2021-09" db="EMBL/GenBank/DDBJ databases">
        <title>The genome of Mauremys mutica provides insights into the evolution of semi-aquatic lifestyle.</title>
        <authorList>
            <person name="Gong S."/>
            <person name="Gao Y."/>
        </authorList>
    </citation>
    <scope>NUCLEOTIDE SEQUENCE</scope>
    <source>
        <strain evidence="1">MM-2020</strain>
        <tissue evidence="1">Muscle</tissue>
    </source>
</reference>
<name>A0A9D4B0R5_9SAUR</name>
<gene>
    <name evidence="1" type="ORF">KIL84_021313</name>
</gene>